<dbReference type="EMBL" id="DQ526025">
    <property type="protein sequence ID" value="ABF59686.1"/>
    <property type="molecule type" value="Genomic_DNA"/>
</dbReference>
<dbReference type="AlphaFoldDB" id="Q1G0U6"/>
<protein>
    <submittedName>
        <fullName evidence="1">Uncharacterized protein</fullName>
    </submittedName>
</protein>
<feature type="non-terminal residue" evidence="1">
    <location>
        <position position="37"/>
    </location>
</feature>
<name>Q1G0U6_KLEPN</name>
<proteinExistence type="predicted"/>
<sequence>MTTRPQPARRNSRYYSPSGLQTVYHLRKSFKYEAKMR</sequence>
<organism evidence="1">
    <name type="scientific">Klebsiella pneumoniae</name>
    <dbReference type="NCBI Taxonomy" id="573"/>
    <lineage>
        <taxon>Bacteria</taxon>
        <taxon>Pseudomonadati</taxon>
        <taxon>Pseudomonadota</taxon>
        <taxon>Gammaproteobacteria</taxon>
        <taxon>Enterobacterales</taxon>
        <taxon>Enterobacteriaceae</taxon>
        <taxon>Klebsiella/Raoultella group</taxon>
        <taxon>Klebsiella</taxon>
        <taxon>Klebsiella pneumoniae complex</taxon>
    </lineage>
</organism>
<accession>Q1G0U6</accession>
<evidence type="ECO:0000313" key="1">
    <source>
        <dbReference type="EMBL" id="ABF59686.1"/>
    </source>
</evidence>
<reference evidence="1" key="1">
    <citation type="journal article" date="2006" name="Infect. Immun.">
        <title>Signature-tagged mutagenesis of Klebsiella pneumoniae to identify genes that influence biofilm formation on extracellular matrix material.</title>
        <authorList>
            <person name="Boddicker J.D."/>
            <person name="Anderson R.A."/>
            <person name="Jagnow J."/>
            <person name="Clegg S."/>
        </authorList>
    </citation>
    <scope>NUCLEOTIDE SEQUENCE</scope>
</reference>